<evidence type="ECO:0000256" key="1">
    <source>
        <dbReference type="ARBA" id="ARBA00004127"/>
    </source>
</evidence>
<feature type="transmembrane region" description="Helical" evidence="7">
    <location>
        <begin position="12"/>
        <end position="29"/>
    </location>
</feature>
<keyword evidence="3 7" id="KW-1133">Transmembrane helix</keyword>
<feature type="transmembrane region" description="Helical" evidence="7">
    <location>
        <begin position="333"/>
        <end position="352"/>
    </location>
</feature>
<keyword evidence="2 7" id="KW-0812">Transmembrane</keyword>
<feature type="transmembrane region" description="Helical" evidence="7">
    <location>
        <begin position="401"/>
        <end position="431"/>
    </location>
</feature>
<dbReference type="PANTHER" id="PTHR21624:SF1">
    <property type="entry name" value="ALKYLGLYCEROL MONOOXYGENASE"/>
    <property type="match status" value="1"/>
</dbReference>
<proteinExistence type="predicted"/>
<protein>
    <submittedName>
        <fullName evidence="9">Sterol desaturase family protein</fullName>
    </submittedName>
</protein>
<evidence type="ECO:0000256" key="2">
    <source>
        <dbReference type="ARBA" id="ARBA00022692"/>
    </source>
</evidence>
<feature type="transmembrane region" description="Helical" evidence="7">
    <location>
        <begin position="169"/>
        <end position="198"/>
    </location>
</feature>
<dbReference type="EMBL" id="BAABDK010000010">
    <property type="protein sequence ID" value="GAA4028370.1"/>
    <property type="molecule type" value="Genomic_DNA"/>
</dbReference>
<keyword evidence="10" id="KW-1185">Reference proteome</keyword>
<dbReference type="PANTHER" id="PTHR21624">
    <property type="entry name" value="STEROL DESATURASE-RELATED PROTEIN"/>
    <property type="match status" value="1"/>
</dbReference>
<gene>
    <name evidence="9" type="ORF">GCM10022409_10590</name>
</gene>
<evidence type="ECO:0000256" key="7">
    <source>
        <dbReference type="SAM" id="Phobius"/>
    </source>
</evidence>
<evidence type="ECO:0000313" key="9">
    <source>
        <dbReference type="EMBL" id="GAA4028370.1"/>
    </source>
</evidence>
<feature type="domain" description="Fatty acid hydroxylase" evidence="8">
    <location>
        <begin position="116"/>
        <end position="248"/>
    </location>
</feature>
<evidence type="ECO:0000256" key="6">
    <source>
        <dbReference type="ARBA" id="ARBA00023136"/>
    </source>
</evidence>
<feature type="transmembrane region" description="Helical" evidence="7">
    <location>
        <begin position="364"/>
        <end position="381"/>
    </location>
</feature>
<keyword evidence="5" id="KW-0443">Lipid metabolism</keyword>
<accession>A0ABP7TM63</accession>
<organism evidence="9 10">
    <name type="scientific">Hymenobacter glaciei</name>
    <dbReference type="NCBI Taxonomy" id="877209"/>
    <lineage>
        <taxon>Bacteria</taxon>
        <taxon>Pseudomonadati</taxon>
        <taxon>Bacteroidota</taxon>
        <taxon>Cytophagia</taxon>
        <taxon>Cytophagales</taxon>
        <taxon>Hymenobacteraceae</taxon>
        <taxon>Hymenobacter</taxon>
    </lineage>
</organism>
<feature type="transmembrane region" description="Helical" evidence="7">
    <location>
        <begin position="78"/>
        <end position="99"/>
    </location>
</feature>
<keyword evidence="6 7" id="KW-0472">Membrane</keyword>
<dbReference type="Proteomes" id="UP001501469">
    <property type="component" value="Unassembled WGS sequence"/>
</dbReference>
<feature type="transmembrane region" description="Helical" evidence="7">
    <location>
        <begin position="35"/>
        <end position="57"/>
    </location>
</feature>
<feature type="transmembrane region" description="Helical" evidence="7">
    <location>
        <begin position="111"/>
        <end position="129"/>
    </location>
</feature>
<comment type="caution">
    <text evidence="9">The sequence shown here is derived from an EMBL/GenBank/DDBJ whole genome shotgun (WGS) entry which is preliminary data.</text>
</comment>
<dbReference type="Pfam" id="PF04116">
    <property type="entry name" value="FA_hydroxylase"/>
    <property type="match status" value="1"/>
</dbReference>
<comment type="subcellular location">
    <subcellularLocation>
        <location evidence="1">Endomembrane system</location>
        <topology evidence="1">Multi-pass membrane protein</topology>
    </subcellularLocation>
</comment>
<keyword evidence="4" id="KW-0560">Oxidoreductase</keyword>
<evidence type="ECO:0000256" key="4">
    <source>
        <dbReference type="ARBA" id="ARBA00023002"/>
    </source>
</evidence>
<evidence type="ECO:0000313" key="10">
    <source>
        <dbReference type="Proteomes" id="UP001501469"/>
    </source>
</evidence>
<evidence type="ECO:0000259" key="8">
    <source>
        <dbReference type="Pfam" id="PF04116"/>
    </source>
</evidence>
<reference evidence="10" key="1">
    <citation type="journal article" date="2019" name="Int. J. Syst. Evol. Microbiol.">
        <title>The Global Catalogue of Microorganisms (GCM) 10K type strain sequencing project: providing services to taxonomists for standard genome sequencing and annotation.</title>
        <authorList>
            <consortium name="The Broad Institute Genomics Platform"/>
            <consortium name="The Broad Institute Genome Sequencing Center for Infectious Disease"/>
            <person name="Wu L."/>
            <person name="Ma J."/>
        </authorList>
    </citation>
    <scope>NUCLEOTIDE SEQUENCE [LARGE SCALE GENOMIC DNA]</scope>
    <source>
        <strain evidence="10">JCM 17225</strain>
    </source>
</reference>
<sequence>MLIDYFWEIQILLCILFVGCIILLFYFPFPNPTPVSLNPIVLSIPIYFILIGVELLAERWHQTQRYHLADALTNISCGVTSQVTAAFMRIVGVGAYAFIYEHWALLHIRQSWAVGLLLFVLVDFGYYWAHRLSHEINLFWGGHVVHHQSEDYNLSVALRQSSLQSVFTFFVYLPLAVIGFEPVFFVYISAFVTLYQFWIHTEFIGQLGPLEWVLNTPSHHRVHHGRNPRYIDKNYAGAFIVWDRLFGTFEPETERPVYGITTPLRSWNPLWANISHYPALWAQVMATPGLGNRLRVIFGRPGWRPTEQGGQMEIPAVDEATYQKYQPSPVRGVPGYVLAQYVVLIGGAALFLFQQATLPTAARYLLAVWVAAGVVAGGGLLENRAWAWALEVPRLLASLGLLVAFLWGTTWLAGAAVTGTLFVLVSLVWFYRLRSVGVAAASAAGAIS</sequence>
<evidence type="ECO:0000256" key="5">
    <source>
        <dbReference type="ARBA" id="ARBA00023098"/>
    </source>
</evidence>
<dbReference type="InterPro" id="IPR051689">
    <property type="entry name" value="Sterol_desaturase/TMEM195"/>
</dbReference>
<name>A0ABP7TM63_9BACT</name>
<evidence type="ECO:0000256" key="3">
    <source>
        <dbReference type="ARBA" id="ARBA00022989"/>
    </source>
</evidence>
<dbReference type="InterPro" id="IPR006694">
    <property type="entry name" value="Fatty_acid_hydroxylase"/>
</dbReference>